<keyword evidence="3" id="KW-0274">FAD</keyword>
<reference evidence="10" key="1">
    <citation type="submission" date="2023-07" db="EMBL/GenBank/DDBJ databases">
        <authorList>
            <consortium name="AG Swart"/>
            <person name="Singh M."/>
            <person name="Singh A."/>
            <person name="Seah K."/>
            <person name="Emmerich C."/>
        </authorList>
    </citation>
    <scope>NUCLEOTIDE SEQUENCE</scope>
    <source>
        <strain evidence="10">DP1</strain>
    </source>
</reference>
<keyword evidence="11" id="KW-1185">Reference proteome</keyword>
<evidence type="ECO:0000256" key="7">
    <source>
        <dbReference type="ARBA" id="ARBA00038878"/>
    </source>
</evidence>
<dbReference type="GO" id="GO:0047545">
    <property type="term" value="F:(S)-2-hydroxyglutarate dehydrogenase activity"/>
    <property type="evidence" value="ECO:0007669"/>
    <property type="project" value="UniProtKB-EC"/>
</dbReference>
<dbReference type="Proteomes" id="UP001295684">
    <property type="component" value="Unassembled WGS sequence"/>
</dbReference>
<dbReference type="Pfam" id="PF01266">
    <property type="entry name" value="DAO"/>
    <property type="match status" value="1"/>
</dbReference>
<feature type="domain" description="FAD dependent oxidoreductase" evidence="9">
    <location>
        <begin position="14"/>
        <end position="292"/>
    </location>
</feature>
<dbReference type="PANTHER" id="PTHR43104">
    <property type="entry name" value="L-2-HYDROXYGLUTARATE DEHYDROGENASE, MITOCHONDRIAL"/>
    <property type="match status" value="1"/>
</dbReference>
<evidence type="ECO:0000256" key="2">
    <source>
        <dbReference type="ARBA" id="ARBA00022630"/>
    </source>
</evidence>
<evidence type="ECO:0000256" key="5">
    <source>
        <dbReference type="ARBA" id="ARBA00036066"/>
    </source>
</evidence>
<dbReference type="SUPFAM" id="SSF51905">
    <property type="entry name" value="FAD/NAD(P)-binding domain"/>
    <property type="match status" value="1"/>
</dbReference>
<comment type="cofactor">
    <cofactor evidence="1">
        <name>FAD</name>
        <dbReference type="ChEBI" id="CHEBI:57692"/>
    </cofactor>
</comment>
<evidence type="ECO:0000313" key="10">
    <source>
        <dbReference type="EMBL" id="CAI2370949.1"/>
    </source>
</evidence>
<sequence length="421" mass="47844">MYKRYSQLKKLNSDFLILGAGIIGLNVAKAIYRTYPKAIVRIIEKEHSPGLHASGRNSGVIHAGIYYSTDSMKAKFCREGNRAMTQYCKDNHLDFNNCGKFIVASNEREYQELYSIYKQGIENGIDIQLMSRTEAMKREPLLRGYGEEVIWSPSTSVANPRQVIKCLSNEIREKYGKYCSQFYNTEILKLEKSNQKDCIEVASKDFLFESKYLINCTGQQALGISKKFLFSNFYNMLPVKGNYLISDMNCSDYVKTLVYPVPMKDAHFLGVHSTITPTGHIKVGPSATPAFGIENYNKLEKVKPNDLFGTIGKYASLLFSSQAGMVTSLAFQELPKLSKNKMLESVRKIHDVPPCNYSWYPPGIRSQLYDVRTKKFLSDFRLEYDGFSMHVLNTVSPGWTCSSPFADHIVSKISKVFRLDN</sequence>
<evidence type="ECO:0000256" key="4">
    <source>
        <dbReference type="ARBA" id="ARBA00023002"/>
    </source>
</evidence>
<dbReference type="InterPro" id="IPR006076">
    <property type="entry name" value="FAD-dep_OxRdtase"/>
</dbReference>
<evidence type="ECO:0000313" key="11">
    <source>
        <dbReference type="Proteomes" id="UP001295684"/>
    </source>
</evidence>
<evidence type="ECO:0000256" key="8">
    <source>
        <dbReference type="ARBA" id="ARBA00041137"/>
    </source>
</evidence>
<organism evidence="10 11">
    <name type="scientific">Euplotes crassus</name>
    <dbReference type="NCBI Taxonomy" id="5936"/>
    <lineage>
        <taxon>Eukaryota</taxon>
        <taxon>Sar</taxon>
        <taxon>Alveolata</taxon>
        <taxon>Ciliophora</taxon>
        <taxon>Intramacronucleata</taxon>
        <taxon>Spirotrichea</taxon>
        <taxon>Hypotrichia</taxon>
        <taxon>Euplotida</taxon>
        <taxon>Euplotidae</taxon>
        <taxon>Moneuplotes</taxon>
    </lineage>
</organism>
<comment type="similarity">
    <text evidence="6">Belongs to the L2HGDH family.</text>
</comment>
<name>A0AAD1ULE0_EUPCR</name>
<evidence type="ECO:0000259" key="9">
    <source>
        <dbReference type="Pfam" id="PF01266"/>
    </source>
</evidence>
<dbReference type="AlphaFoldDB" id="A0AAD1ULE0"/>
<comment type="caution">
    <text evidence="10">The sequence shown here is derived from an EMBL/GenBank/DDBJ whole genome shotgun (WGS) entry which is preliminary data.</text>
</comment>
<dbReference type="EC" id="1.1.99.2" evidence="7"/>
<protein>
    <recommendedName>
        <fullName evidence="8">L-2-hydroxyglutarate dehydrogenase, mitochondrial</fullName>
        <ecNumber evidence="7">1.1.99.2</ecNumber>
    </recommendedName>
</protein>
<keyword evidence="4" id="KW-0560">Oxidoreductase</keyword>
<dbReference type="InterPro" id="IPR036188">
    <property type="entry name" value="FAD/NAD-bd_sf"/>
</dbReference>
<evidence type="ECO:0000256" key="3">
    <source>
        <dbReference type="ARBA" id="ARBA00022827"/>
    </source>
</evidence>
<evidence type="ECO:0000256" key="1">
    <source>
        <dbReference type="ARBA" id="ARBA00001974"/>
    </source>
</evidence>
<accession>A0AAD1ULE0</accession>
<dbReference type="PANTHER" id="PTHR43104:SF2">
    <property type="entry name" value="L-2-HYDROXYGLUTARATE DEHYDROGENASE, MITOCHONDRIAL"/>
    <property type="match status" value="1"/>
</dbReference>
<keyword evidence="2" id="KW-0285">Flavoprotein</keyword>
<dbReference type="Gene3D" id="3.50.50.60">
    <property type="entry name" value="FAD/NAD(P)-binding domain"/>
    <property type="match status" value="1"/>
</dbReference>
<comment type="catalytic activity">
    <reaction evidence="5">
        <text>(S)-2-hydroxyglutarate + A = 2-oxoglutarate + AH2</text>
        <dbReference type="Rhea" id="RHEA:21252"/>
        <dbReference type="ChEBI" id="CHEBI:13193"/>
        <dbReference type="ChEBI" id="CHEBI:16782"/>
        <dbReference type="ChEBI" id="CHEBI:16810"/>
        <dbReference type="ChEBI" id="CHEBI:17499"/>
        <dbReference type="EC" id="1.1.99.2"/>
    </reaction>
</comment>
<evidence type="ECO:0000256" key="6">
    <source>
        <dbReference type="ARBA" id="ARBA00037941"/>
    </source>
</evidence>
<gene>
    <name evidence="10" type="ORF">ECRASSUSDP1_LOCUS12269</name>
</gene>
<dbReference type="Gene3D" id="3.30.9.10">
    <property type="entry name" value="D-Amino Acid Oxidase, subunit A, domain 2"/>
    <property type="match status" value="1"/>
</dbReference>
<proteinExistence type="inferred from homology"/>
<dbReference type="EMBL" id="CAMPGE010012169">
    <property type="protein sequence ID" value="CAI2370949.1"/>
    <property type="molecule type" value="Genomic_DNA"/>
</dbReference>